<sequence length="218" mass="23262">MGESSSELSAQVGVAIRRRRKALERTMQDVAQEAGLSQPFLSQIERGLALPSMRSLDRIAHALGTSAVSLLSSGQTGGHADVVRVTERVGLVQDELDPGSNASALTPANRQLRAIEFTGGWREFQPYSVHHNDEFVLILAGEYVADVDGTHYELGPGDAVSYAGGIPHRYRIVGAGPHRFLAAIVGDEFDVVARGDQLASLSTPASRAINRSCGDLSN</sequence>
<evidence type="ECO:0000259" key="2">
    <source>
        <dbReference type="PROSITE" id="PS50943"/>
    </source>
</evidence>
<proteinExistence type="predicted"/>
<dbReference type="InterPro" id="IPR010982">
    <property type="entry name" value="Lambda_DNA-bd_dom_sf"/>
</dbReference>
<accession>A0A937R8Z0</accession>
<comment type="caution">
    <text evidence="3">The sequence shown here is derived from an EMBL/GenBank/DDBJ whole genome shotgun (WGS) entry which is preliminary data.</text>
</comment>
<dbReference type="InterPro" id="IPR001387">
    <property type="entry name" value="Cro/C1-type_HTH"/>
</dbReference>
<protein>
    <submittedName>
        <fullName evidence="3">Helix-turn-helix domain-containing protein</fullName>
    </submittedName>
</protein>
<dbReference type="CDD" id="cd02209">
    <property type="entry name" value="cupin_XRE_C"/>
    <property type="match status" value="1"/>
</dbReference>
<dbReference type="Pfam" id="PF07883">
    <property type="entry name" value="Cupin_2"/>
    <property type="match status" value="1"/>
</dbReference>
<dbReference type="RefSeq" id="WP_203000973.1">
    <property type="nucleotide sequence ID" value="NZ_JADWYU010000199.1"/>
</dbReference>
<dbReference type="PANTHER" id="PTHR46797:SF1">
    <property type="entry name" value="METHYLPHOSPHONATE SYNTHASE"/>
    <property type="match status" value="1"/>
</dbReference>
<dbReference type="PROSITE" id="PS50943">
    <property type="entry name" value="HTH_CROC1"/>
    <property type="match status" value="1"/>
</dbReference>
<dbReference type="InterPro" id="IPR011051">
    <property type="entry name" value="RmlC_Cupin_sf"/>
</dbReference>
<dbReference type="SUPFAM" id="SSF51182">
    <property type="entry name" value="RmlC-like cupins"/>
    <property type="match status" value="1"/>
</dbReference>
<gene>
    <name evidence="3" type="ORF">I7412_11950</name>
</gene>
<dbReference type="SMART" id="SM00530">
    <property type="entry name" value="HTH_XRE"/>
    <property type="match status" value="1"/>
</dbReference>
<dbReference type="Gene3D" id="2.60.120.10">
    <property type="entry name" value="Jelly Rolls"/>
    <property type="match status" value="1"/>
</dbReference>
<keyword evidence="4" id="KW-1185">Reference proteome</keyword>
<dbReference type="InterPro" id="IPR014710">
    <property type="entry name" value="RmlC-like_jellyroll"/>
</dbReference>
<dbReference type="GO" id="GO:0003677">
    <property type="term" value="F:DNA binding"/>
    <property type="evidence" value="ECO:0007669"/>
    <property type="project" value="UniProtKB-KW"/>
</dbReference>
<organism evidence="3 4">
    <name type="scientific">Frankia nepalensis</name>
    <dbReference type="NCBI Taxonomy" id="1836974"/>
    <lineage>
        <taxon>Bacteria</taxon>
        <taxon>Bacillati</taxon>
        <taxon>Actinomycetota</taxon>
        <taxon>Actinomycetes</taxon>
        <taxon>Frankiales</taxon>
        <taxon>Frankiaceae</taxon>
        <taxon>Frankia</taxon>
    </lineage>
</organism>
<dbReference type="CDD" id="cd00093">
    <property type="entry name" value="HTH_XRE"/>
    <property type="match status" value="1"/>
</dbReference>
<dbReference type="AlphaFoldDB" id="A0A937R8Z0"/>
<dbReference type="InterPro" id="IPR050807">
    <property type="entry name" value="TransReg_Diox_bact_type"/>
</dbReference>
<keyword evidence="1" id="KW-0238">DNA-binding</keyword>
<name>A0A937R8Z0_9ACTN</name>
<dbReference type="InterPro" id="IPR013096">
    <property type="entry name" value="Cupin_2"/>
</dbReference>
<dbReference type="GO" id="GO:0005829">
    <property type="term" value="C:cytosol"/>
    <property type="evidence" value="ECO:0007669"/>
    <property type="project" value="TreeGrafter"/>
</dbReference>
<dbReference type="Gene3D" id="1.10.260.40">
    <property type="entry name" value="lambda repressor-like DNA-binding domains"/>
    <property type="match status" value="1"/>
</dbReference>
<evidence type="ECO:0000313" key="4">
    <source>
        <dbReference type="Proteomes" id="UP000604475"/>
    </source>
</evidence>
<dbReference type="GO" id="GO:0003700">
    <property type="term" value="F:DNA-binding transcription factor activity"/>
    <property type="evidence" value="ECO:0007669"/>
    <property type="project" value="TreeGrafter"/>
</dbReference>
<evidence type="ECO:0000313" key="3">
    <source>
        <dbReference type="EMBL" id="MBL7627873.1"/>
    </source>
</evidence>
<dbReference type="PANTHER" id="PTHR46797">
    <property type="entry name" value="HTH-TYPE TRANSCRIPTIONAL REGULATOR"/>
    <property type="match status" value="1"/>
</dbReference>
<dbReference type="Proteomes" id="UP000604475">
    <property type="component" value="Unassembled WGS sequence"/>
</dbReference>
<dbReference type="Pfam" id="PF01381">
    <property type="entry name" value="HTH_3"/>
    <property type="match status" value="1"/>
</dbReference>
<reference evidence="3" key="1">
    <citation type="submission" date="2020-12" db="EMBL/GenBank/DDBJ databases">
        <title>Genomic characterization of non-nitrogen-fixing Frankia strains.</title>
        <authorList>
            <person name="Carlos-Shanley C."/>
            <person name="Guerra T."/>
            <person name="Hahn D."/>
        </authorList>
    </citation>
    <scope>NUCLEOTIDE SEQUENCE</scope>
    <source>
        <strain evidence="3">CN6</strain>
    </source>
</reference>
<feature type="domain" description="HTH cro/C1-type" evidence="2">
    <location>
        <begin position="16"/>
        <end position="70"/>
    </location>
</feature>
<dbReference type="SUPFAM" id="SSF47413">
    <property type="entry name" value="lambda repressor-like DNA-binding domains"/>
    <property type="match status" value="1"/>
</dbReference>
<dbReference type="EMBL" id="JAEACQ010000164">
    <property type="protein sequence ID" value="MBL7627873.1"/>
    <property type="molecule type" value="Genomic_DNA"/>
</dbReference>
<evidence type="ECO:0000256" key="1">
    <source>
        <dbReference type="ARBA" id="ARBA00023125"/>
    </source>
</evidence>